<dbReference type="PANTHER" id="PTHR35861">
    <property type="match status" value="1"/>
</dbReference>
<dbReference type="AlphaFoldDB" id="A0A923PPT8"/>
<reference evidence="3" key="1">
    <citation type="submission" date="2020-08" db="EMBL/GenBank/DDBJ databases">
        <title>Lewinella bacteria from marine environments.</title>
        <authorList>
            <person name="Zhong Y."/>
        </authorList>
    </citation>
    <scope>NUCLEOTIDE SEQUENCE</scope>
    <source>
        <strain evidence="3">KCTC 42187</strain>
    </source>
</reference>
<evidence type="ECO:0000313" key="3">
    <source>
        <dbReference type="EMBL" id="MBC6996651.1"/>
    </source>
</evidence>
<dbReference type="InterPro" id="IPR052042">
    <property type="entry name" value="Tail_sheath_structural"/>
</dbReference>
<evidence type="ECO:0000259" key="2">
    <source>
        <dbReference type="Pfam" id="PF17482"/>
    </source>
</evidence>
<name>A0A923PPT8_9BACT</name>
<organism evidence="3 4">
    <name type="scientific">Neolewinella lacunae</name>
    <dbReference type="NCBI Taxonomy" id="1517758"/>
    <lineage>
        <taxon>Bacteria</taxon>
        <taxon>Pseudomonadati</taxon>
        <taxon>Bacteroidota</taxon>
        <taxon>Saprospiria</taxon>
        <taxon>Saprospirales</taxon>
        <taxon>Lewinellaceae</taxon>
        <taxon>Neolewinella</taxon>
    </lineage>
</organism>
<dbReference type="InterPro" id="IPR020287">
    <property type="entry name" value="Tail_sheath_C"/>
</dbReference>
<proteinExistence type="inferred from homology"/>
<comment type="similarity">
    <text evidence="1">Belongs to the myoviridae tail sheath protein family.</text>
</comment>
<evidence type="ECO:0000256" key="1">
    <source>
        <dbReference type="ARBA" id="ARBA00008005"/>
    </source>
</evidence>
<dbReference type="Pfam" id="PF17482">
    <property type="entry name" value="Phage_sheath_1C"/>
    <property type="match status" value="1"/>
</dbReference>
<gene>
    <name evidence="3" type="ORF">H9S92_20940</name>
</gene>
<feature type="domain" description="Tail sheath protein C-terminal" evidence="2">
    <location>
        <begin position="441"/>
        <end position="547"/>
    </location>
</feature>
<accession>A0A923PPT8</accession>
<dbReference type="PANTHER" id="PTHR35861:SF1">
    <property type="entry name" value="PHAGE TAIL SHEATH PROTEIN"/>
    <property type="match status" value="1"/>
</dbReference>
<keyword evidence="4" id="KW-1185">Reference proteome</keyword>
<protein>
    <submittedName>
        <fullName evidence="3">Phage tail sheath family protein</fullName>
    </submittedName>
</protein>
<dbReference type="RefSeq" id="WP_187468654.1">
    <property type="nucleotide sequence ID" value="NZ_JACSIT010000153.1"/>
</dbReference>
<dbReference type="Proteomes" id="UP000650081">
    <property type="component" value="Unassembled WGS sequence"/>
</dbReference>
<sequence>MAKVYQTPGVYIEERSAFPNSAVPVATAVPAFIGYTEKATRDKKSLLLKPTKISSFGEYLQFFGGAPVPKLEIGASTDPAVPYALTIKKEGYFTLHSQMKMFFSNGGTDCYIISVGGYTKDDGTANVIDLEVLKTGISPLLKEPEPTMLVIPEAATSPVDPADQVNAVKAIYGVYQDMTKHCGVDMRSRFAITDVWMDRAKYDTKDYDMQADIELFRDGIGSNNLQWAASYFPWLHTSAVSPNDVGILNIENRGDAADVQELVDTLFNDKGEIIDKAAFKTSFVDGDPATLLQLLDKSLNRDVLDGLVRVKAAKDIKTNLLAKVATLDVNDSTAVNDLNQGLLAVSPMFKAVMRDLRKELNLLPPSAAMAGVYSMVDNTVGVFQSPANISVGSVLSPAVNISSEQQESMNIPINGKAINAIRTFPGKGVLVWGARTLDGNSQDWRYISVRRTVIFIEQSIKYAAEPYVFEPNTASTWSNMKALLVNFLTNVWQSGALAGATPDDAFSVDVGLGSTMTPVDILDGYMRISVKLAVTRPAEFIVITFEQKMQQS</sequence>
<dbReference type="Gene3D" id="3.40.50.11780">
    <property type="match status" value="1"/>
</dbReference>
<comment type="caution">
    <text evidence="3">The sequence shown here is derived from an EMBL/GenBank/DDBJ whole genome shotgun (WGS) entry which is preliminary data.</text>
</comment>
<evidence type="ECO:0000313" key="4">
    <source>
        <dbReference type="Proteomes" id="UP000650081"/>
    </source>
</evidence>
<dbReference type="EMBL" id="JACSIT010000153">
    <property type="protein sequence ID" value="MBC6996651.1"/>
    <property type="molecule type" value="Genomic_DNA"/>
</dbReference>